<name>A0A370HS32_9NOCA</name>
<protein>
    <submittedName>
        <fullName evidence="1">Uncharacterized protein</fullName>
    </submittedName>
</protein>
<accession>A0A370HS32</accession>
<dbReference type="Gene3D" id="3.40.50.1820">
    <property type="entry name" value="alpha/beta hydrolase"/>
    <property type="match status" value="1"/>
</dbReference>
<dbReference type="EMBL" id="QQBC01000014">
    <property type="protein sequence ID" value="RDI61337.1"/>
    <property type="molecule type" value="Genomic_DNA"/>
</dbReference>
<gene>
    <name evidence="1" type="ORF">DFR76_11462</name>
</gene>
<proteinExistence type="predicted"/>
<organism evidence="1 2">
    <name type="scientific">Nocardia pseudobrasiliensis</name>
    <dbReference type="NCBI Taxonomy" id="45979"/>
    <lineage>
        <taxon>Bacteria</taxon>
        <taxon>Bacillati</taxon>
        <taxon>Actinomycetota</taxon>
        <taxon>Actinomycetes</taxon>
        <taxon>Mycobacteriales</taxon>
        <taxon>Nocardiaceae</taxon>
        <taxon>Nocardia</taxon>
    </lineage>
</organism>
<keyword evidence="2" id="KW-1185">Reference proteome</keyword>
<reference evidence="1 2" key="1">
    <citation type="submission" date="2018-07" db="EMBL/GenBank/DDBJ databases">
        <title>Genomic Encyclopedia of Type Strains, Phase IV (KMG-IV): sequencing the most valuable type-strain genomes for metagenomic binning, comparative biology and taxonomic classification.</title>
        <authorList>
            <person name="Goeker M."/>
        </authorList>
    </citation>
    <scope>NUCLEOTIDE SEQUENCE [LARGE SCALE GENOMIC DNA]</scope>
    <source>
        <strain evidence="1 2">DSM 44290</strain>
    </source>
</reference>
<comment type="caution">
    <text evidence="1">The sequence shown here is derived from an EMBL/GenBank/DDBJ whole genome shotgun (WGS) entry which is preliminary data.</text>
</comment>
<evidence type="ECO:0000313" key="2">
    <source>
        <dbReference type="Proteomes" id="UP000254869"/>
    </source>
</evidence>
<sequence>MITGGRRTSNAPVMVHFGRNDDVVPEHVDATLAADWCERGAPVMFGDHLKTQPILTGMLVDHVVDYLVAMSTSLKS</sequence>
<evidence type="ECO:0000313" key="1">
    <source>
        <dbReference type="EMBL" id="RDI61337.1"/>
    </source>
</evidence>
<dbReference type="AlphaFoldDB" id="A0A370HS32"/>
<dbReference type="InterPro" id="IPR029058">
    <property type="entry name" value="AB_hydrolase_fold"/>
</dbReference>
<dbReference type="Proteomes" id="UP000254869">
    <property type="component" value="Unassembled WGS sequence"/>
</dbReference>